<sequence>MRKKISKRILLLLYIMPLLFISALKCYGQKVEYDIEILYTTVDEGKLSCKNDSLPMFVGSGFNNDTIDIYINGKKRFNEIVKTRNTTGLAKHLYISDYKKTDYIGIRINRGHLVYIETNRKYYQLGVDFEFRNKVIVTFNRNPFDFH</sequence>
<reference evidence="1" key="1">
    <citation type="submission" date="2022-10" db="EMBL/GenBank/DDBJ databases">
        <authorList>
            <person name="Yu W.X."/>
        </authorList>
    </citation>
    <scope>NUCLEOTIDE SEQUENCE</scope>
    <source>
        <strain evidence="1">D04</strain>
    </source>
</reference>
<dbReference type="Proteomes" id="UP001207408">
    <property type="component" value="Unassembled WGS sequence"/>
</dbReference>
<comment type="caution">
    <text evidence="1">The sequence shown here is derived from an EMBL/GenBank/DDBJ whole genome shotgun (WGS) entry which is preliminary data.</text>
</comment>
<dbReference type="RefSeq" id="WP_301201129.1">
    <property type="nucleotide sequence ID" value="NZ_JAPDPI010000037.1"/>
</dbReference>
<dbReference type="AlphaFoldDB" id="A0AAE3MFL1"/>
<evidence type="ECO:0000313" key="2">
    <source>
        <dbReference type="Proteomes" id="UP001207408"/>
    </source>
</evidence>
<keyword evidence="2" id="KW-1185">Reference proteome</keyword>
<accession>A0AAE3MFL1</accession>
<evidence type="ECO:0000313" key="1">
    <source>
        <dbReference type="EMBL" id="MCW3807078.1"/>
    </source>
</evidence>
<organism evidence="1 2">
    <name type="scientific">Plebeiibacterium marinum</name>
    <dbReference type="NCBI Taxonomy" id="2992111"/>
    <lineage>
        <taxon>Bacteria</taxon>
        <taxon>Pseudomonadati</taxon>
        <taxon>Bacteroidota</taxon>
        <taxon>Bacteroidia</taxon>
        <taxon>Marinilabiliales</taxon>
        <taxon>Marinilabiliaceae</taxon>
        <taxon>Plebeiibacterium</taxon>
    </lineage>
</organism>
<proteinExistence type="predicted"/>
<name>A0AAE3MFL1_9BACT</name>
<dbReference type="EMBL" id="JAPDPI010000037">
    <property type="protein sequence ID" value="MCW3807078.1"/>
    <property type="molecule type" value="Genomic_DNA"/>
</dbReference>
<gene>
    <name evidence="1" type="ORF">OM074_15680</name>
</gene>
<protein>
    <submittedName>
        <fullName evidence="1">Uncharacterized protein</fullName>
    </submittedName>
</protein>